<reference evidence="5 6" key="1">
    <citation type="journal article" date="2017" name="ISME J.">
        <title>Energy and carbon metabolisms in a deep terrestrial subsurface fluid microbial community.</title>
        <authorList>
            <person name="Momper L."/>
            <person name="Jungbluth S.P."/>
            <person name="Lee M.D."/>
            <person name="Amend J.P."/>
        </authorList>
    </citation>
    <scope>NUCLEOTIDE SEQUENCE [LARGE SCALE GENOMIC DNA]</scope>
    <source>
        <strain evidence="5">SURF_5</strain>
    </source>
</reference>
<dbReference type="InterPro" id="IPR025110">
    <property type="entry name" value="AMP-bd_C"/>
</dbReference>
<dbReference type="InterPro" id="IPR042099">
    <property type="entry name" value="ANL_N_sf"/>
</dbReference>
<accession>A0A3A4NL05</accession>
<protein>
    <submittedName>
        <fullName evidence="5">Long-chain-fatty-acid--CoA ligase</fullName>
    </submittedName>
</protein>
<dbReference type="InterPro" id="IPR000873">
    <property type="entry name" value="AMP-dep_synth/lig_dom"/>
</dbReference>
<feature type="domain" description="AMP-binding enzyme C-terminal" evidence="4">
    <location>
        <begin position="453"/>
        <end position="529"/>
    </location>
</feature>
<dbReference type="FunFam" id="3.30.300.30:FF:000008">
    <property type="entry name" value="2,3-dihydroxybenzoate-AMP ligase"/>
    <property type="match status" value="1"/>
</dbReference>
<evidence type="ECO:0000256" key="2">
    <source>
        <dbReference type="ARBA" id="ARBA00022598"/>
    </source>
</evidence>
<comment type="similarity">
    <text evidence="1">Belongs to the ATP-dependent AMP-binding enzyme family.</text>
</comment>
<dbReference type="GO" id="GO:0006631">
    <property type="term" value="P:fatty acid metabolic process"/>
    <property type="evidence" value="ECO:0007669"/>
    <property type="project" value="TreeGrafter"/>
</dbReference>
<name>A0A3A4NL05_ABYX5</name>
<feature type="domain" description="AMP-dependent synthetase/ligase" evidence="3">
    <location>
        <begin position="42"/>
        <end position="403"/>
    </location>
</feature>
<proteinExistence type="inferred from homology"/>
<dbReference type="PROSITE" id="PS00455">
    <property type="entry name" value="AMP_BINDING"/>
    <property type="match status" value="1"/>
</dbReference>
<evidence type="ECO:0000259" key="3">
    <source>
        <dbReference type="Pfam" id="PF00501"/>
    </source>
</evidence>
<dbReference type="PANTHER" id="PTHR43201:SF5">
    <property type="entry name" value="MEDIUM-CHAIN ACYL-COA LIGASE ACSF2, MITOCHONDRIAL"/>
    <property type="match status" value="1"/>
</dbReference>
<dbReference type="SUPFAM" id="SSF56801">
    <property type="entry name" value="Acetyl-CoA synthetase-like"/>
    <property type="match status" value="1"/>
</dbReference>
<dbReference type="EMBL" id="QZKU01000068">
    <property type="protein sequence ID" value="RJP21368.1"/>
    <property type="molecule type" value="Genomic_DNA"/>
</dbReference>
<dbReference type="Pfam" id="PF13193">
    <property type="entry name" value="AMP-binding_C"/>
    <property type="match status" value="1"/>
</dbReference>
<gene>
    <name evidence="5" type="ORF">C4520_10165</name>
</gene>
<keyword evidence="2 5" id="KW-0436">Ligase</keyword>
<sequence length="538" mass="59365">MKVPERKNFPPKAYEGIVRENYEGIEMSHYRDRPNNLVELLARSVGSFPNREAVVDDNARLTYKDFDNLANNLAYYLQELGVKKGDRIAILMPNSWEFAVAYYGIIRIGAIAVLLNWRCSSSEIEYMLNDSGASYLLMNSEYWDKIKPVQKQLRLKGIHCCGEAAPAATKPFGDLLKQAPKSVKADPPVIQSDGAAILYTSGTTGRPKGALQTHRNCVSNAIIASRLAEGSETDRTLIIAPMFHATGINSQLTAFLSIGGCCVIRPFFLPNDTLAKIQEEKITFGAGVAAMFYFLLNLPDWADYDLSSLKYFFMGGSPVPVELFNQLAKALPHVKFGNVWGLTESTSIVTYNPHVDILRIPEAVGPPVPVLEVKVLDPDAKEQERGAVGELCVKGPSVVRGYWNNPEASRNTIIDGWLRTGDLGYMDEDGYVYIVDRIKDMIVSGGENIYCIEVENALMQHPAVLDAAVVGVPDPVMQEAVKAVICLKPGMTATENEIKEHCKKLIASYKKPKHVVFSDSMLPRNPGGKVLKSALKDM</sequence>
<dbReference type="AlphaFoldDB" id="A0A3A4NL05"/>
<dbReference type="NCBIfam" id="NF004837">
    <property type="entry name" value="PRK06187.1"/>
    <property type="match status" value="1"/>
</dbReference>
<evidence type="ECO:0000259" key="4">
    <source>
        <dbReference type="Pfam" id="PF13193"/>
    </source>
</evidence>
<dbReference type="Gene3D" id="3.30.300.30">
    <property type="match status" value="1"/>
</dbReference>
<dbReference type="GO" id="GO:0031956">
    <property type="term" value="F:medium-chain fatty acid-CoA ligase activity"/>
    <property type="evidence" value="ECO:0007669"/>
    <property type="project" value="TreeGrafter"/>
</dbReference>
<dbReference type="InterPro" id="IPR020845">
    <property type="entry name" value="AMP-binding_CS"/>
</dbReference>
<evidence type="ECO:0000313" key="5">
    <source>
        <dbReference type="EMBL" id="RJP21368.1"/>
    </source>
</evidence>
<dbReference type="Proteomes" id="UP000265882">
    <property type="component" value="Unassembled WGS sequence"/>
</dbReference>
<dbReference type="Gene3D" id="3.40.50.12780">
    <property type="entry name" value="N-terminal domain of ligase-like"/>
    <property type="match status" value="1"/>
</dbReference>
<dbReference type="CDD" id="cd17631">
    <property type="entry name" value="FACL_FadD13-like"/>
    <property type="match status" value="1"/>
</dbReference>
<evidence type="ECO:0000313" key="6">
    <source>
        <dbReference type="Proteomes" id="UP000265882"/>
    </source>
</evidence>
<comment type="caution">
    <text evidence="5">The sequence shown here is derived from an EMBL/GenBank/DDBJ whole genome shotgun (WGS) entry which is preliminary data.</text>
</comment>
<dbReference type="Pfam" id="PF00501">
    <property type="entry name" value="AMP-binding"/>
    <property type="match status" value="1"/>
</dbReference>
<evidence type="ECO:0000256" key="1">
    <source>
        <dbReference type="ARBA" id="ARBA00006432"/>
    </source>
</evidence>
<dbReference type="InterPro" id="IPR045851">
    <property type="entry name" value="AMP-bd_C_sf"/>
</dbReference>
<dbReference type="PANTHER" id="PTHR43201">
    <property type="entry name" value="ACYL-COA SYNTHETASE"/>
    <property type="match status" value="1"/>
</dbReference>
<organism evidence="5 6">
    <name type="scientific">Abyssobacteria bacterium (strain SURF_5)</name>
    <dbReference type="NCBI Taxonomy" id="2093360"/>
    <lineage>
        <taxon>Bacteria</taxon>
        <taxon>Pseudomonadati</taxon>
        <taxon>Candidatus Hydrogenedentota</taxon>
        <taxon>Candidatus Abyssobacteria</taxon>
    </lineage>
</organism>